<keyword evidence="6 8" id="KW-0472">Membrane</keyword>
<evidence type="ECO:0000256" key="6">
    <source>
        <dbReference type="ARBA" id="ARBA00023136"/>
    </source>
</evidence>
<keyword evidence="3" id="KW-1003">Cell membrane</keyword>
<dbReference type="Proteomes" id="UP000776650">
    <property type="component" value="Unassembled WGS sequence"/>
</dbReference>
<comment type="caution">
    <text evidence="9">The sequence shown here is derived from an EMBL/GenBank/DDBJ whole genome shotgun (WGS) entry which is preliminary data.</text>
</comment>
<reference evidence="9" key="2">
    <citation type="submission" date="2021-09" db="EMBL/GenBank/DDBJ databases">
        <authorList>
            <person name="Gilroy R."/>
        </authorList>
    </citation>
    <scope>NUCLEOTIDE SEQUENCE</scope>
    <source>
        <strain evidence="9">ChiGjej1B1-18357</strain>
    </source>
</reference>
<evidence type="ECO:0000256" key="5">
    <source>
        <dbReference type="ARBA" id="ARBA00022989"/>
    </source>
</evidence>
<dbReference type="Gene3D" id="2.60.40.2880">
    <property type="entry name" value="MmpS1-5, C-terminal soluble domain"/>
    <property type="match status" value="1"/>
</dbReference>
<keyword evidence="4 8" id="KW-0812">Transmembrane</keyword>
<dbReference type="RefSeq" id="WP_303911157.1">
    <property type="nucleotide sequence ID" value="NZ_DYXM01000077.1"/>
</dbReference>
<dbReference type="InterPro" id="IPR038468">
    <property type="entry name" value="MmpS_C"/>
</dbReference>
<dbReference type="EMBL" id="DYXM01000077">
    <property type="protein sequence ID" value="HJE90205.1"/>
    <property type="molecule type" value="Genomic_DNA"/>
</dbReference>
<keyword evidence="5 8" id="KW-1133">Transmembrane helix</keyword>
<evidence type="ECO:0000313" key="9">
    <source>
        <dbReference type="EMBL" id="HJE90205.1"/>
    </source>
</evidence>
<feature type="transmembrane region" description="Helical" evidence="8">
    <location>
        <begin position="98"/>
        <end position="120"/>
    </location>
</feature>
<evidence type="ECO:0000256" key="3">
    <source>
        <dbReference type="ARBA" id="ARBA00022475"/>
    </source>
</evidence>
<feature type="region of interest" description="Disordered" evidence="7">
    <location>
        <begin position="131"/>
        <end position="184"/>
    </location>
</feature>
<dbReference type="AlphaFoldDB" id="A0A921F2I2"/>
<reference evidence="9" key="1">
    <citation type="journal article" date="2021" name="PeerJ">
        <title>Extensive microbial diversity within the chicken gut microbiome revealed by metagenomics and culture.</title>
        <authorList>
            <person name="Gilroy R."/>
            <person name="Ravi A."/>
            <person name="Getino M."/>
            <person name="Pursley I."/>
            <person name="Horton D.L."/>
            <person name="Alikhan N.F."/>
            <person name="Baker D."/>
            <person name="Gharbi K."/>
            <person name="Hall N."/>
            <person name="Watson M."/>
            <person name="Adriaenssens E.M."/>
            <person name="Foster-Nyarko E."/>
            <person name="Jarju S."/>
            <person name="Secka A."/>
            <person name="Antonio M."/>
            <person name="Oren A."/>
            <person name="Chaudhuri R.R."/>
            <person name="La Ragione R."/>
            <person name="Hildebrand F."/>
            <person name="Pallen M.J."/>
        </authorList>
    </citation>
    <scope>NUCLEOTIDE SEQUENCE</scope>
    <source>
        <strain evidence="9">ChiGjej1B1-18357</strain>
    </source>
</reference>
<feature type="compositionally biased region" description="Low complexity" evidence="7">
    <location>
        <begin position="60"/>
        <end position="77"/>
    </location>
</feature>
<dbReference type="GO" id="GO:0005886">
    <property type="term" value="C:plasma membrane"/>
    <property type="evidence" value="ECO:0007669"/>
    <property type="project" value="UniProtKB-SubCell"/>
</dbReference>
<organism evidence="9 10">
    <name type="scientific">Dietzia timorensis</name>
    <dbReference type="NCBI Taxonomy" id="499555"/>
    <lineage>
        <taxon>Bacteria</taxon>
        <taxon>Bacillati</taxon>
        <taxon>Actinomycetota</taxon>
        <taxon>Actinomycetes</taxon>
        <taxon>Mycobacteriales</taxon>
        <taxon>Dietziaceae</taxon>
        <taxon>Dietzia</taxon>
    </lineage>
</organism>
<evidence type="ECO:0000313" key="10">
    <source>
        <dbReference type="Proteomes" id="UP000776650"/>
    </source>
</evidence>
<feature type="region of interest" description="Disordered" evidence="7">
    <location>
        <begin position="1"/>
        <end position="91"/>
    </location>
</feature>
<evidence type="ECO:0000256" key="4">
    <source>
        <dbReference type="ARBA" id="ARBA00022692"/>
    </source>
</evidence>
<comment type="similarity">
    <text evidence="2">Belongs to the MmpS family.</text>
</comment>
<evidence type="ECO:0000256" key="2">
    <source>
        <dbReference type="ARBA" id="ARBA00007531"/>
    </source>
</evidence>
<evidence type="ECO:0008006" key="11">
    <source>
        <dbReference type="Google" id="ProtNLM"/>
    </source>
</evidence>
<protein>
    <recommendedName>
        <fullName evidence="11">MmpS family membrane protein</fullName>
    </recommendedName>
</protein>
<feature type="compositionally biased region" description="Low complexity" evidence="7">
    <location>
        <begin position="150"/>
        <end position="176"/>
    </location>
</feature>
<evidence type="ECO:0000256" key="7">
    <source>
        <dbReference type="SAM" id="MobiDB-lite"/>
    </source>
</evidence>
<gene>
    <name evidence="9" type="ORF">K8V11_04275</name>
</gene>
<sequence length="270" mass="27619">MNQPPHDGRPGQPHNPYDPNSMAAAPDPTRQFPTSPYGGNPYAGNPYDANPYAGDPYGGQQQQQQFGRPYGAPNPYGYYGGAQQPGGPNASSGTHTGLIIAAIIGVVVLAVVAVGVFFAMRGSGDDGGGIALPATSSAPPYGDSNPSGLPRSSEPFAPSEPSAPSTTLAVPTPTLPGSGGPGTVRLEATSSTGSEITVTYIDADLGVQQESVPSPWSTEFTSDSTFNATSLVVVQMDEGEVTCKIFVDDEEVDSKTASGAFSMAECAHFG</sequence>
<evidence type="ECO:0000256" key="8">
    <source>
        <dbReference type="SAM" id="Phobius"/>
    </source>
</evidence>
<comment type="subcellular location">
    <subcellularLocation>
        <location evidence="1">Cell membrane</location>
    </subcellularLocation>
</comment>
<dbReference type="Pfam" id="PF05423">
    <property type="entry name" value="Mycobact_memb"/>
    <property type="match status" value="1"/>
</dbReference>
<name>A0A921F2I2_9ACTN</name>
<accession>A0A921F2I2</accession>
<dbReference type="InterPro" id="IPR008693">
    <property type="entry name" value="MmpS"/>
</dbReference>
<proteinExistence type="inferred from homology"/>
<evidence type="ECO:0000256" key="1">
    <source>
        <dbReference type="ARBA" id="ARBA00004236"/>
    </source>
</evidence>